<dbReference type="STRING" id="333673.A0A3M0JC33"/>
<dbReference type="FunFam" id="2.120.10.80:FF:000012">
    <property type="entry name" value="Kelch domain-containing protein 2"/>
    <property type="match status" value="1"/>
</dbReference>
<organism evidence="5 6">
    <name type="scientific">Hirundo rustica rustica</name>
    <dbReference type="NCBI Taxonomy" id="333673"/>
    <lineage>
        <taxon>Eukaryota</taxon>
        <taxon>Metazoa</taxon>
        <taxon>Chordata</taxon>
        <taxon>Craniata</taxon>
        <taxon>Vertebrata</taxon>
        <taxon>Euteleostomi</taxon>
        <taxon>Archelosauria</taxon>
        <taxon>Archosauria</taxon>
        <taxon>Dinosauria</taxon>
        <taxon>Saurischia</taxon>
        <taxon>Theropoda</taxon>
        <taxon>Coelurosauria</taxon>
        <taxon>Aves</taxon>
        <taxon>Neognathae</taxon>
        <taxon>Neoaves</taxon>
        <taxon>Telluraves</taxon>
        <taxon>Australaves</taxon>
        <taxon>Passeriformes</taxon>
        <taxon>Sylvioidea</taxon>
        <taxon>Hirundinidae</taxon>
        <taxon>Hirundo</taxon>
    </lineage>
</organism>
<name>A0A3M0JC33_HIRRU</name>
<dbReference type="EMBL" id="QRBI01000152">
    <property type="protein sequence ID" value="RMB98502.1"/>
    <property type="molecule type" value="Genomic_DNA"/>
</dbReference>
<keyword evidence="4" id="KW-0833">Ubl conjugation pathway</keyword>
<dbReference type="Pfam" id="PF24681">
    <property type="entry name" value="Kelch_KLHDC2_KLHL20_DRC7"/>
    <property type="match status" value="4"/>
</dbReference>
<dbReference type="PANTHER" id="PTHR46228">
    <property type="entry name" value="KELCH DOMAIN-CONTAINING PROTEIN"/>
    <property type="match status" value="1"/>
</dbReference>
<dbReference type="AlphaFoldDB" id="A0A3M0JC33"/>
<dbReference type="GO" id="GO:0140627">
    <property type="term" value="P:ubiquitin-dependent protein catabolic process via the C-end degron rule pathway"/>
    <property type="evidence" value="ECO:0007669"/>
    <property type="project" value="UniProtKB-ARBA"/>
</dbReference>
<keyword evidence="2" id="KW-0880">Kelch repeat</keyword>
<dbReference type="PANTHER" id="PTHR46228:SF3">
    <property type="entry name" value="KELCH DOMAIN-CONTAINING PROTEIN 2"/>
    <property type="match status" value="1"/>
</dbReference>
<keyword evidence="6" id="KW-1185">Reference proteome</keyword>
<dbReference type="Proteomes" id="UP000269221">
    <property type="component" value="Unassembled WGS sequence"/>
</dbReference>
<dbReference type="GO" id="GO:0000151">
    <property type="term" value="C:ubiquitin ligase complex"/>
    <property type="evidence" value="ECO:0007669"/>
    <property type="project" value="UniProtKB-ARBA"/>
</dbReference>
<evidence type="ECO:0000256" key="1">
    <source>
        <dbReference type="ARBA" id="ARBA00004906"/>
    </source>
</evidence>
<comment type="pathway">
    <text evidence="1">Protein modification; protein ubiquitination.</text>
</comment>
<accession>A0A3M0JC33</accession>
<dbReference type="GO" id="GO:1990756">
    <property type="term" value="F:ubiquitin-like ligase-substrate adaptor activity"/>
    <property type="evidence" value="ECO:0007669"/>
    <property type="project" value="UniProtKB-ARBA"/>
</dbReference>
<evidence type="ECO:0008006" key="7">
    <source>
        <dbReference type="Google" id="ProtNLM"/>
    </source>
</evidence>
<gene>
    <name evidence="5" type="ORF">DUI87_24716</name>
</gene>
<keyword evidence="3" id="KW-0677">Repeat</keyword>
<protein>
    <recommendedName>
        <fullName evidence="7">Kelch domain-containing protein 2</fullName>
    </recommendedName>
</protein>
<dbReference type="OrthoDB" id="10251809at2759"/>
<evidence type="ECO:0000313" key="6">
    <source>
        <dbReference type="Proteomes" id="UP000269221"/>
    </source>
</evidence>
<comment type="caution">
    <text evidence="5">The sequence shown here is derived from an EMBL/GenBank/DDBJ whole genome shotgun (WGS) entry which is preliminary data.</text>
</comment>
<evidence type="ECO:0000256" key="4">
    <source>
        <dbReference type="ARBA" id="ARBA00022786"/>
    </source>
</evidence>
<dbReference type="Gene3D" id="2.120.10.80">
    <property type="entry name" value="Kelch-type beta propeller"/>
    <property type="match status" value="4"/>
</dbReference>
<proteinExistence type="predicted"/>
<sequence length="742" mass="84438">MHLMEGELPTSMSGSCGASINGKLYIFGGFDDKGYSNRKSSVNWFCCFRLIYFGGYGCRKHNELSDCFDVHDAFWEGQIFWGWHNDVHVFDTTTQTWSQPTIRGGDPPQPRAAHTCAVLGNKGYIFGGRVLFTIIQIFPGKRLCKEPERARKCHEASPIHLSGRKGHLFPNLELELVKEDDDDDGDGDDENQLYQESFENRLRSVMWTQFLQQTRMNDLHCLNLDTWTWSGRINISGEKPRDRSWHTLTPIGDDRLFLFGGLSSDNVPLSDGWIHSIATNGWKQLTHLPKSRPRLWHTACLGQEGEVMVFGGSKDDLLFMDTGHCSDLLIFQTQPYSLLRSKELPWLIQLKEFRVPVPAARPEMADENEELPADEELPAPAEEGFEQLENDSPAERSGHVAVTDGRCMYVWGGYKNAQVRGFYDFYLPRDEIWIYNMETGRWKKSKTEGDVPPSMSGSCAVCVDRVVYLFGGHHARGNTNKFYMLNARSTDKVLQWVRVECQGVPPSSKDKLGVWVHKNRLIFFGGYGYFPEGKQRGTFEFDETSFWGKTPSPRAAHACATVGNRGYVFGGRYRESRMNDFYSLNLDTWEWNEILTQGICPVGRSWHSLTPISSDHLFLFGGFTTDKQPLSDAWIYCISKNEWVQFEHNYSEKPRLWHTACASEEGEVIIFGGCANNLLAHSKAAHSNEILVFSLQPRSLVRLCLEAVICFKEMLASSWHCLPKHLLHSVNQRFGSNNTSGS</sequence>
<dbReference type="InterPro" id="IPR015915">
    <property type="entry name" value="Kelch-typ_b-propeller"/>
</dbReference>
<evidence type="ECO:0000256" key="3">
    <source>
        <dbReference type="ARBA" id="ARBA00022737"/>
    </source>
</evidence>
<reference evidence="5 6" key="1">
    <citation type="submission" date="2018-07" db="EMBL/GenBank/DDBJ databases">
        <title>A high quality draft genome assembly of the barn swallow (H. rustica rustica).</title>
        <authorList>
            <person name="Formenti G."/>
            <person name="Chiara M."/>
            <person name="Poveda L."/>
            <person name="Francoijs K.-J."/>
            <person name="Bonisoli-Alquati A."/>
            <person name="Canova L."/>
            <person name="Gianfranceschi L."/>
            <person name="Horner D.S."/>
            <person name="Saino N."/>
        </authorList>
    </citation>
    <scope>NUCLEOTIDE SEQUENCE [LARGE SCALE GENOMIC DNA]</scope>
    <source>
        <strain evidence="5">Chelidonia</strain>
        <tissue evidence="5">Blood</tissue>
    </source>
</reference>
<evidence type="ECO:0000256" key="2">
    <source>
        <dbReference type="ARBA" id="ARBA00022441"/>
    </source>
</evidence>
<dbReference type="SUPFAM" id="SSF117281">
    <property type="entry name" value="Kelch motif"/>
    <property type="match status" value="2"/>
</dbReference>
<evidence type="ECO:0000313" key="5">
    <source>
        <dbReference type="EMBL" id="RMB98502.1"/>
    </source>
</evidence>